<name>A0ABN2DIS3_9ACTN</name>
<organism evidence="2 3">
    <name type="scientific">Kribbella karoonensis</name>
    <dbReference type="NCBI Taxonomy" id="324851"/>
    <lineage>
        <taxon>Bacteria</taxon>
        <taxon>Bacillati</taxon>
        <taxon>Actinomycetota</taxon>
        <taxon>Actinomycetes</taxon>
        <taxon>Propionibacteriales</taxon>
        <taxon>Kribbellaceae</taxon>
        <taxon>Kribbella</taxon>
    </lineage>
</organism>
<dbReference type="RefSeq" id="WP_344189273.1">
    <property type="nucleotide sequence ID" value="NZ_BAAAND010000003.1"/>
</dbReference>
<dbReference type="EMBL" id="BAAAND010000003">
    <property type="protein sequence ID" value="GAA1576137.1"/>
    <property type="molecule type" value="Genomic_DNA"/>
</dbReference>
<proteinExistence type="predicted"/>
<reference evidence="2 3" key="1">
    <citation type="journal article" date="2019" name="Int. J. Syst. Evol. Microbiol.">
        <title>The Global Catalogue of Microorganisms (GCM) 10K type strain sequencing project: providing services to taxonomists for standard genome sequencing and annotation.</title>
        <authorList>
            <consortium name="The Broad Institute Genomics Platform"/>
            <consortium name="The Broad Institute Genome Sequencing Center for Infectious Disease"/>
            <person name="Wu L."/>
            <person name="Ma J."/>
        </authorList>
    </citation>
    <scope>NUCLEOTIDE SEQUENCE [LARGE SCALE GENOMIC DNA]</scope>
    <source>
        <strain evidence="2 3">JCM 14304</strain>
    </source>
</reference>
<gene>
    <name evidence="2" type="ORF">GCM10009742_19540</name>
</gene>
<dbReference type="Proteomes" id="UP001500190">
    <property type="component" value="Unassembled WGS sequence"/>
</dbReference>
<feature type="region of interest" description="Disordered" evidence="1">
    <location>
        <begin position="100"/>
        <end position="121"/>
    </location>
</feature>
<accession>A0ABN2DIS3</accession>
<comment type="caution">
    <text evidence="2">The sequence shown here is derived from an EMBL/GenBank/DDBJ whole genome shotgun (WGS) entry which is preliminary data.</text>
</comment>
<evidence type="ECO:0000313" key="3">
    <source>
        <dbReference type="Proteomes" id="UP001500190"/>
    </source>
</evidence>
<protein>
    <submittedName>
        <fullName evidence="2">Uncharacterized protein</fullName>
    </submittedName>
</protein>
<evidence type="ECO:0000256" key="1">
    <source>
        <dbReference type="SAM" id="MobiDB-lite"/>
    </source>
</evidence>
<keyword evidence="3" id="KW-1185">Reference proteome</keyword>
<sequence>MSVSTYRELMAEQAGAAVRVSGADHSSWNGRVAVAAPERKVRGAVTWNNTIEYADEKTTAPLKEMFANARVHNQDRAELVGYRDAMRIVLHVNVHLLSSEGRGPATCSSENSSPQPHPSST</sequence>
<feature type="compositionally biased region" description="Polar residues" evidence="1">
    <location>
        <begin position="106"/>
        <end position="121"/>
    </location>
</feature>
<evidence type="ECO:0000313" key="2">
    <source>
        <dbReference type="EMBL" id="GAA1576137.1"/>
    </source>
</evidence>